<dbReference type="EMBL" id="QJJS01000016">
    <property type="protein sequence ID" value="PXW93996.1"/>
    <property type="molecule type" value="Genomic_DNA"/>
</dbReference>
<dbReference type="GO" id="GO:0003824">
    <property type="term" value="F:catalytic activity"/>
    <property type="evidence" value="ECO:0007669"/>
    <property type="project" value="InterPro"/>
</dbReference>
<dbReference type="InterPro" id="IPR003673">
    <property type="entry name" value="CoA-Trfase_fam_III"/>
</dbReference>
<dbReference type="SUPFAM" id="SSF89796">
    <property type="entry name" value="CoA-transferase family III (CaiB/BaiF)"/>
    <property type="match status" value="1"/>
</dbReference>
<dbReference type="Proteomes" id="UP000247811">
    <property type="component" value="Unassembled WGS sequence"/>
</dbReference>
<dbReference type="RefSeq" id="WP_110401756.1">
    <property type="nucleotide sequence ID" value="NZ_QJJS01000016.1"/>
</dbReference>
<dbReference type="InterPro" id="IPR023606">
    <property type="entry name" value="CoA-Trfase_III_dom_1_sf"/>
</dbReference>
<name>A0A318H0Q0_9BURK</name>
<dbReference type="AlphaFoldDB" id="A0A318H0Q0"/>
<dbReference type="InterPro" id="IPR044855">
    <property type="entry name" value="CoA-Trfase_III_dom3_sf"/>
</dbReference>
<accession>A0A318H0Q0</accession>
<proteinExistence type="predicted"/>
<comment type="caution">
    <text evidence="1">The sequence shown here is derived from an EMBL/GenBank/DDBJ whole genome shotgun (WGS) entry which is preliminary data.</text>
</comment>
<organism evidence="1 2">
    <name type="scientific">Sphaerotilus hippei</name>
    <dbReference type="NCBI Taxonomy" id="744406"/>
    <lineage>
        <taxon>Bacteria</taxon>
        <taxon>Pseudomonadati</taxon>
        <taxon>Pseudomonadota</taxon>
        <taxon>Betaproteobacteria</taxon>
        <taxon>Burkholderiales</taxon>
        <taxon>Sphaerotilaceae</taxon>
        <taxon>Sphaerotilus</taxon>
    </lineage>
</organism>
<dbReference type="Pfam" id="PF02515">
    <property type="entry name" value="CoA_transf_3"/>
    <property type="match status" value="1"/>
</dbReference>
<evidence type="ECO:0000313" key="1">
    <source>
        <dbReference type="EMBL" id="PXW93996.1"/>
    </source>
</evidence>
<dbReference type="OrthoDB" id="5294844at2"/>
<reference evidence="1 2" key="1">
    <citation type="submission" date="2018-05" db="EMBL/GenBank/DDBJ databases">
        <title>Genomic Encyclopedia of Type Strains, Phase IV (KMG-IV): sequencing the most valuable type-strain genomes for metagenomic binning, comparative biology and taxonomic classification.</title>
        <authorList>
            <person name="Goeker M."/>
        </authorList>
    </citation>
    <scope>NUCLEOTIDE SEQUENCE [LARGE SCALE GENOMIC DNA]</scope>
    <source>
        <strain evidence="1 2">DSM 566</strain>
    </source>
</reference>
<dbReference type="PANTHER" id="PTHR48228:SF5">
    <property type="entry name" value="ALPHA-METHYLACYL-COA RACEMASE"/>
    <property type="match status" value="1"/>
</dbReference>
<evidence type="ECO:0000313" key="2">
    <source>
        <dbReference type="Proteomes" id="UP000247811"/>
    </source>
</evidence>
<protein>
    <submittedName>
        <fullName evidence="1">Alpha-methylacyl-CoA racemase</fullName>
    </submittedName>
</protein>
<gene>
    <name evidence="1" type="ORF">C7444_11629</name>
</gene>
<dbReference type="InterPro" id="IPR050509">
    <property type="entry name" value="CoA-transferase_III"/>
</dbReference>
<dbReference type="Gene3D" id="3.40.50.10540">
    <property type="entry name" value="Crotonobetainyl-coa:carnitine coa-transferase, domain 1"/>
    <property type="match status" value="1"/>
</dbReference>
<dbReference type="Gene3D" id="3.30.1540.10">
    <property type="entry name" value="formyl-coa transferase, domain 3"/>
    <property type="match status" value="1"/>
</dbReference>
<keyword evidence="2" id="KW-1185">Reference proteome</keyword>
<dbReference type="PANTHER" id="PTHR48228">
    <property type="entry name" value="SUCCINYL-COA--D-CITRAMALATE COA-TRANSFERASE"/>
    <property type="match status" value="1"/>
</dbReference>
<sequence>MASPPNAGSGPLAGVRVLEFAGLGPAPFCAMLLADLGAQVLRVDRLAPGGGSAALFDPALDLLQRGRDAVALDLKRPEGRAAALRLAGEADVLIEGFRPGVMERLGLGPEPCLALQPKLVYGRMTGWGQTGPLAATAGHDINYLALSGALHAIGRAEGGPVPPLNLVADFGGGAMLLAVGVLAAVIEARGSGLGQVVDAAMTDGCALLMAMTMSMQAMGRWQQRRQSNLLDGGAPWYDTYECADGRHLAIGPIEPAFWQVFLERAGLADDPLLQDRDDPRRWPQQKARIAEVLRQLPRDEWTRRFEGSDACVAPVLSLGEAPAHPHHRARGTFVDVQGRLHPAAAPRFSRTPAAAPAAVRAELDGRDGLARWGWSAEAIQALHQGGAMR</sequence>